<keyword evidence="1" id="KW-0812">Transmembrane</keyword>
<protein>
    <recommendedName>
        <fullName evidence="4">Immunoglobulin I-set domain-containing protein</fullName>
    </recommendedName>
</protein>
<proteinExistence type="predicted"/>
<dbReference type="SUPFAM" id="SSF48726">
    <property type="entry name" value="Immunoglobulin"/>
    <property type="match status" value="1"/>
</dbReference>
<dbReference type="Proteomes" id="UP001381693">
    <property type="component" value="Unassembled WGS sequence"/>
</dbReference>
<evidence type="ECO:0000313" key="3">
    <source>
        <dbReference type="Proteomes" id="UP001381693"/>
    </source>
</evidence>
<evidence type="ECO:0000313" key="2">
    <source>
        <dbReference type="EMBL" id="KAK7076747.1"/>
    </source>
</evidence>
<feature type="transmembrane region" description="Helical" evidence="1">
    <location>
        <begin position="119"/>
        <end position="136"/>
    </location>
</feature>
<dbReference type="InterPro" id="IPR013783">
    <property type="entry name" value="Ig-like_fold"/>
</dbReference>
<keyword evidence="1" id="KW-0472">Membrane</keyword>
<sequence>MTLKIRRLTSADFGRYTCLISNSEGEASYTTTLREIKTTTVPPPPPTTTKKTTTALASTSAATFEPNILSTSTSVKTYNNYYDETVNLSAPLIINLTPDGRREDGNGCNGILDGSAGKVLLKILLSIISAVMMSILM</sequence>
<organism evidence="2 3">
    <name type="scientific">Halocaridina rubra</name>
    <name type="common">Hawaiian red shrimp</name>
    <dbReference type="NCBI Taxonomy" id="373956"/>
    <lineage>
        <taxon>Eukaryota</taxon>
        <taxon>Metazoa</taxon>
        <taxon>Ecdysozoa</taxon>
        <taxon>Arthropoda</taxon>
        <taxon>Crustacea</taxon>
        <taxon>Multicrustacea</taxon>
        <taxon>Malacostraca</taxon>
        <taxon>Eumalacostraca</taxon>
        <taxon>Eucarida</taxon>
        <taxon>Decapoda</taxon>
        <taxon>Pleocyemata</taxon>
        <taxon>Caridea</taxon>
        <taxon>Atyoidea</taxon>
        <taxon>Atyidae</taxon>
        <taxon>Halocaridina</taxon>
    </lineage>
</organism>
<name>A0AAN9AAT2_HALRR</name>
<reference evidence="2 3" key="1">
    <citation type="submission" date="2023-11" db="EMBL/GenBank/DDBJ databases">
        <title>Halocaridina rubra genome assembly.</title>
        <authorList>
            <person name="Smith C."/>
        </authorList>
    </citation>
    <scope>NUCLEOTIDE SEQUENCE [LARGE SCALE GENOMIC DNA]</scope>
    <source>
        <strain evidence="2">EP-1</strain>
        <tissue evidence="2">Whole</tissue>
    </source>
</reference>
<evidence type="ECO:0000256" key="1">
    <source>
        <dbReference type="SAM" id="Phobius"/>
    </source>
</evidence>
<keyword evidence="3" id="KW-1185">Reference proteome</keyword>
<dbReference type="EMBL" id="JAXCGZ010009562">
    <property type="protein sequence ID" value="KAK7076747.1"/>
    <property type="molecule type" value="Genomic_DNA"/>
</dbReference>
<accession>A0AAN9AAT2</accession>
<keyword evidence="1" id="KW-1133">Transmembrane helix</keyword>
<gene>
    <name evidence="2" type="ORF">SK128_022178</name>
</gene>
<dbReference type="Gene3D" id="2.60.40.10">
    <property type="entry name" value="Immunoglobulins"/>
    <property type="match status" value="1"/>
</dbReference>
<dbReference type="InterPro" id="IPR036179">
    <property type="entry name" value="Ig-like_dom_sf"/>
</dbReference>
<dbReference type="AlphaFoldDB" id="A0AAN9AAT2"/>
<evidence type="ECO:0008006" key="4">
    <source>
        <dbReference type="Google" id="ProtNLM"/>
    </source>
</evidence>
<comment type="caution">
    <text evidence="2">The sequence shown here is derived from an EMBL/GenBank/DDBJ whole genome shotgun (WGS) entry which is preliminary data.</text>
</comment>